<feature type="domain" description="Reverse transcriptase" evidence="2">
    <location>
        <begin position="609"/>
        <end position="779"/>
    </location>
</feature>
<dbReference type="EMBL" id="LJIJ01000483">
    <property type="protein sequence ID" value="ODM96966.1"/>
    <property type="molecule type" value="Genomic_DNA"/>
</dbReference>
<evidence type="ECO:0000313" key="3">
    <source>
        <dbReference type="EMBL" id="ODM96966.1"/>
    </source>
</evidence>
<accession>A0A1D2MVD4</accession>
<keyword evidence="4" id="KW-1185">Reference proteome</keyword>
<dbReference type="SUPFAM" id="SSF56672">
    <property type="entry name" value="DNA/RNA polymerases"/>
    <property type="match status" value="1"/>
</dbReference>
<evidence type="ECO:0000313" key="4">
    <source>
        <dbReference type="Proteomes" id="UP000094527"/>
    </source>
</evidence>
<dbReference type="AlphaFoldDB" id="A0A1D2MVD4"/>
<evidence type="ECO:0000256" key="1">
    <source>
        <dbReference type="SAM" id="Phobius"/>
    </source>
</evidence>
<dbReference type="InterPro" id="IPR000477">
    <property type="entry name" value="RT_dom"/>
</dbReference>
<feature type="transmembrane region" description="Helical" evidence="1">
    <location>
        <begin position="153"/>
        <end position="174"/>
    </location>
</feature>
<feature type="transmembrane region" description="Helical" evidence="1">
    <location>
        <begin position="45"/>
        <end position="71"/>
    </location>
</feature>
<dbReference type="InterPro" id="IPR043502">
    <property type="entry name" value="DNA/RNA_pol_sf"/>
</dbReference>
<organism evidence="3 4">
    <name type="scientific">Orchesella cincta</name>
    <name type="common">Springtail</name>
    <name type="synonym">Podura cincta</name>
    <dbReference type="NCBI Taxonomy" id="48709"/>
    <lineage>
        <taxon>Eukaryota</taxon>
        <taxon>Metazoa</taxon>
        <taxon>Ecdysozoa</taxon>
        <taxon>Arthropoda</taxon>
        <taxon>Hexapoda</taxon>
        <taxon>Collembola</taxon>
        <taxon>Entomobryomorpha</taxon>
        <taxon>Entomobryoidea</taxon>
        <taxon>Orchesellidae</taxon>
        <taxon>Orchesellinae</taxon>
        <taxon>Orchesella</taxon>
    </lineage>
</organism>
<dbReference type="OrthoDB" id="445826at2759"/>
<evidence type="ECO:0000259" key="2">
    <source>
        <dbReference type="PROSITE" id="PS50878"/>
    </source>
</evidence>
<keyword evidence="1" id="KW-0812">Transmembrane</keyword>
<dbReference type="Pfam" id="PF00078">
    <property type="entry name" value="RVT_1"/>
    <property type="match status" value="1"/>
</dbReference>
<protein>
    <submittedName>
        <fullName evidence="3">Putative RNA-directed DNA polymerase from transposon BS</fullName>
    </submittedName>
</protein>
<dbReference type="GO" id="GO:0003964">
    <property type="term" value="F:RNA-directed DNA polymerase activity"/>
    <property type="evidence" value="ECO:0007669"/>
    <property type="project" value="UniProtKB-KW"/>
</dbReference>
<keyword evidence="3" id="KW-0548">Nucleotidyltransferase</keyword>
<dbReference type="PANTHER" id="PTHR47510:SF3">
    <property type="entry name" value="ENDO_EXONUCLEASE_PHOSPHATASE DOMAIN-CONTAINING PROTEIN"/>
    <property type="match status" value="1"/>
</dbReference>
<dbReference type="PROSITE" id="PS50878">
    <property type="entry name" value="RT_POL"/>
    <property type="match status" value="1"/>
</dbReference>
<keyword evidence="1" id="KW-1133">Transmembrane helix</keyword>
<sequence length="779" mass="89698">MNIITKLQVLALDLHKLFWFWIYPFPLKWNSNEGQLVLQKPIFKWIPWCFVVAMLGLVGTAYSYAAIKYAFISPRSDFHRINIIVFSMASAVMFCICVIAQVFLKTSNETVYFVNHMRQISCELLQDYRFPNLAKKQKTYGILLIAIETYLAMFPYVLLIICLITQSDVFYFILEYEFLPDPIIREINSIFLSYIIRVGLFLPTYLEVARSSAMFVSITLQLTESVEKIGLLHESGIGRIGNRVTSRIGYRENWESGYFTNRVSGESGYFTSIGFLHAVSYFAYAASVKSVMQYAMYLSLFRTTSSPLLPIFLLQPGWIWPIQERLHQSCGAPLNNQFVFHPKSSTKAIKLFSSLNFMQVVESATRGNNILDPVFINTSDIHKISEVIVVDEGISDHMLVSFCYSATRERWRKKRINYFDYRFTDWEGLTNFVVSECEKATTKSGCDEVLDLIIDIVKVGTEKFHYEMQSSGPQKGWFKMKLKVYTKLIAASMRKDFREMGDNLVRQHGVWKAMKKSNITFKKTCRLNPSVDANEINKYYCEMGFPTHVTPYDTMSNYKTPECAIQFQVKPVSSADVLKAWKKMKKKTDSNPDVTGISKLDLIVEVCNQSFSSGDVPVKCKLSRVIPIAKVENAINPDQYRPISLTPTILLLLERLYYDQLMEFIVENNVLTPYQFGFRKNHSTQLAMVALTDFVRSKVDSGLVCVIVSIDLRKAFDSVNRKKLLRKLARKFGISDHWLRSYLTESYSFVDERRVLGLFEVLAGVPAAVFLDQYCFPYF</sequence>
<name>A0A1D2MVD4_ORCCI</name>
<reference evidence="3 4" key="1">
    <citation type="journal article" date="2016" name="Genome Biol. Evol.">
        <title>Gene Family Evolution Reflects Adaptation to Soil Environmental Stressors in the Genome of the Collembolan Orchesella cincta.</title>
        <authorList>
            <person name="Faddeeva-Vakhrusheva A."/>
            <person name="Derks M.F."/>
            <person name="Anvar S.Y."/>
            <person name="Agamennone V."/>
            <person name="Suring W."/>
            <person name="Smit S."/>
            <person name="van Straalen N.M."/>
            <person name="Roelofs D."/>
        </authorList>
    </citation>
    <scope>NUCLEOTIDE SEQUENCE [LARGE SCALE GENOMIC DNA]</scope>
    <source>
        <tissue evidence="3">Mixed pool</tissue>
    </source>
</reference>
<keyword evidence="3" id="KW-0695">RNA-directed DNA polymerase</keyword>
<proteinExistence type="predicted"/>
<keyword evidence="3" id="KW-0808">Transferase</keyword>
<keyword evidence="1" id="KW-0472">Membrane</keyword>
<dbReference type="Proteomes" id="UP000094527">
    <property type="component" value="Unassembled WGS sequence"/>
</dbReference>
<comment type="caution">
    <text evidence="3">The sequence shown here is derived from an EMBL/GenBank/DDBJ whole genome shotgun (WGS) entry which is preliminary data.</text>
</comment>
<feature type="transmembrane region" description="Helical" evidence="1">
    <location>
        <begin position="83"/>
        <end position="104"/>
    </location>
</feature>
<dbReference type="PANTHER" id="PTHR47510">
    <property type="entry name" value="REVERSE TRANSCRIPTASE DOMAIN-CONTAINING PROTEIN"/>
    <property type="match status" value="1"/>
</dbReference>
<gene>
    <name evidence="3" type="ORF">Ocin01_09716</name>
</gene>